<name>A0A166NJA5_9AGAM</name>
<dbReference type="InterPro" id="IPR003864">
    <property type="entry name" value="CSC1/OSCA1-like_7TM"/>
</dbReference>
<keyword evidence="2" id="KW-0812">Transmembrane</keyword>
<gene>
    <name evidence="4" type="ORF">FIBSPDRAFT_403296</name>
</gene>
<feature type="region of interest" description="Disordered" evidence="1">
    <location>
        <begin position="74"/>
        <end position="105"/>
    </location>
</feature>
<keyword evidence="2" id="KW-0472">Membrane</keyword>
<evidence type="ECO:0000313" key="5">
    <source>
        <dbReference type="Proteomes" id="UP000076532"/>
    </source>
</evidence>
<protein>
    <recommendedName>
        <fullName evidence="3">CSC1/OSCA1-like 7TM region domain-containing protein</fullName>
    </recommendedName>
</protein>
<dbReference type="Pfam" id="PF02714">
    <property type="entry name" value="RSN1_7TM"/>
    <property type="match status" value="1"/>
</dbReference>
<dbReference type="AlphaFoldDB" id="A0A166NJA5"/>
<evidence type="ECO:0000313" key="4">
    <source>
        <dbReference type="EMBL" id="KZP25066.1"/>
    </source>
</evidence>
<dbReference type="OrthoDB" id="3207585at2759"/>
<proteinExistence type="predicted"/>
<evidence type="ECO:0000256" key="2">
    <source>
        <dbReference type="SAM" id="Phobius"/>
    </source>
</evidence>
<feature type="compositionally biased region" description="Basic and acidic residues" evidence="1">
    <location>
        <begin position="91"/>
        <end position="105"/>
    </location>
</feature>
<evidence type="ECO:0000256" key="1">
    <source>
        <dbReference type="SAM" id="MobiDB-lite"/>
    </source>
</evidence>
<accession>A0A166NJA5</accession>
<keyword evidence="2" id="KW-1133">Transmembrane helix</keyword>
<organism evidence="4 5">
    <name type="scientific">Athelia psychrophila</name>
    <dbReference type="NCBI Taxonomy" id="1759441"/>
    <lineage>
        <taxon>Eukaryota</taxon>
        <taxon>Fungi</taxon>
        <taxon>Dikarya</taxon>
        <taxon>Basidiomycota</taxon>
        <taxon>Agaricomycotina</taxon>
        <taxon>Agaricomycetes</taxon>
        <taxon>Agaricomycetidae</taxon>
        <taxon>Atheliales</taxon>
        <taxon>Atheliaceae</taxon>
        <taxon>Athelia</taxon>
    </lineage>
</organism>
<sequence length="118" mass="12683">MARSVACGTLFPETTLLLVIGLGNSIIAPVINGLVCMSFVCFYLYKYLFLWVLEQLASFDIGGLFFPKAITTSSSGSMCSSPASGAVLPRGEGHADADRGRADDRIDYCDGDIPEYDQ</sequence>
<dbReference type="GO" id="GO:0016020">
    <property type="term" value="C:membrane"/>
    <property type="evidence" value="ECO:0007669"/>
    <property type="project" value="InterPro"/>
</dbReference>
<feature type="compositionally biased region" description="Low complexity" evidence="1">
    <location>
        <begin position="74"/>
        <end position="84"/>
    </location>
</feature>
<reference evidence="4 5" key="1">
    <citation type="journal article" date="2016" name="Mol. Biol. Evol.">
        <title>Comparative Genomics of Early-Diverging Mushroom-Forming Fungi Provides Insights into the Origins of Lignocellulose Decay Capabilities.</title>
        <authorList>
            <person name="Nagy L.G."/>
            <person name="Riley R."/>
            <person name="Tritt A."/>
            <person name="Adam C."/>
            <person name="Daum C."/>
            <person name="Floudas D."/>
            <person name="Sun H."/>
            <person name="Yadav J.S."/>
            <person name="Pangilinan J."/>
            <person name="Larsson K.H."/>
            <person name="Matsuura K."/>
            <person name="Barry K."/>
            <person name="Labutti K."/>
            <person name="Kuo R."/>
            <person name="Ohm R.A."/>
            <person name="Bhattacharya S.S."/>
            <person name="Shirouzu T."/>
            <person name="Yoshinaga Y."/>
            <person name="Martin F.M."/>
            <person name="Grigoriev I.V."/>
            <person name="Hibbett D.S."/>
        </authorList>
    </citation>
    <scope>NUCLEOTIDE SEQUENCE [LARGE SCALE GENOMIC DNA]</scope>
    <source>
        <strain evidence="4 5">CBS 109695</strain>
    </source>
</reference>
<feature type="transmembrane region" description="Helical" evidence="2">
    <location>
        <begin position="26"/>
        <end position="45"/>
    </location>
</feature>
<dbReference type="Proteomes" id="UP000076532">
    <property type="component" value="Unassembled WGS sequence"/>
</dbReference>
<feature type="domain" description="CSC1/OSCA1-like 7TM region" evidence="3">
    <location>
        <begin position="5"/>
        <end position="77"/>
    </location>
</feature>
<evidence type="ECO:0000259" key="3">
    <source>
        <dbReference type="Pfam" id="PF02714"/>
    </source>
</evidence>
<dbReference type="EMBL" id="KV417523">
    <property type="protein sequence ID" value="KZP25066.1"/>
    <property type="molecule type" value="Genomic_DNA"/>
</dbReference>
<keyword evidence="5" id="KW-1185">Reference proteome</keyword>